<reference evidence="2" key="1">
    <citation type="journal article" date="2016" name="Stand. Genomic Sci.">
        <title>Complete genome sequence of Methanospirillum hungatei type strain JF1.</title>
        <authorList>
            <person name="Gunsalus R.P."/>
            <person name="Cook L.E."/>
            <person name="Crable B."/>
            <person name="Rohlin L."/>
            <person name="McDonald E."/>
            <person name="Mouttaki H."/>
            <person name="Sieber J.R."/>
            <person name="Poweleit N."/>
            <person name="Zhou H."/>
            <person name="Lapidus A.L."/>
            <person name="Daligault H.E."/>
            <person name="Land M."/>
            <person name="Gilna P."/>
            <person name="Ivanova N."/>
            <person name="Kyrpides N."/>
            <person name="Culley D.E."/>
            <person name="McInerney M.J."/>
        </authorList>
    </citation>
    <scope>NUCLEOTIDE SEQUENCE [LARGE SCALE GENOMIC DNA]</scope>
    <source>
        <strain evidence="2">ATCC 27890 / DSM 864 / NBRC 100397 / JF-1</strain>
    </source>
</reference>
<accession>Q2FT24</accession>
<sequence length="172" mass="19070">MKNRKRSMWSAILGWFEDSPSQTRVVRFLLENGFGVNQDGKIACNTIAVAATQVAAKLHVDRRVVEATARRILTSPFRDIFINMRATPDLSVIAESLSLSVITVIPQDASRPGIVDACIHILSSHNIGLRQVFVTDPHLSEEPRLVIIAEGKMPPGVIDELRELPVVKRLIL</sequence>
<evidence type="ECO:0000313" key="2">
    <source>
        <dbReference type="Proteomes" id="UP000001941"/>
    </source>
</evidence>
<evidence type="ECO:0008006" key="3">
    <source>
        <dbReference type="Google" id="ProtNLM"/>
    </source>
</evidence>
<dbReference type="PIRSF" id="PIRSF004897">
    <property type="entry name" value="UCP004897_ACT"/>
    <property type="match status" value="1"/>
</dbReference>
<dbReference type="EMBL" id="CP000254">
    <property type="protein sequence ID" value="ABD42489.1"/>
    <property type="molecule type" value="Genomic_DNA"/>
</dbReference>
<name>Q2FT24_METHJ</name>
<dbReference type="SUPFAM" id="SSF55021">
    <property type="entry name" value="ACT-like"/>
    <property type="match status" value="1"/>
</dbReference>
<dbReference type="EnsemblBacteria" id="ABD42489">
    <property type="protein sequence ID" value="ABD42489"/>
    <property type="gene ID" value="Mhun_2795"/>
</dbReference>
<dbReference type="eggNOG" id="arCOG02316">
    <property type="taxonomic scope" value="Archaea"/>
</dbReference>
<protein>
    <recommendedName>
        <fullName evidence="3">Regulator of amino acid metabolism, contains ACT domain protein</fullName>
    </recommendedName>
</protein>
<dbReference type="HOGENOM" id="CLU_100860_0_0_2"/>
<keyword evidence="2" id="KW-1185">Reference proteome</keyword>
<dbReference type="InterPro" id="IPR014424">
    <property type="entry name" value="UCP004897_ACT"/>
</dbReference>
<organism evidence="1 2">
    <name type="scientific">Methanospirillum hungatei JF-1 (strain ATCC 27890 / DSM 864 / NBRC 100397 / JF-1)</name>
    <dbReference type="NCBI Taxonomy" id="323259"/>
    <lineage>
        <taxon>Archaea</taxon>
        <taxon>Methanobacteriati</taxon>
        <taxon>Methanobacteriota</taxon>
        <taxon>Stenosarchaea group</taxon>
        <taxon>Methanomicrobia</taxon>
        <taxon>Methanomicrobiales</taxon>
        <taxon>Methanospirillaceae</taxon>
        <taxon>Methanospirillum</taxon>
    </lineage>
</organism>
<dbReference type="InterPro" id="IPR045865">
    <property type="entry name" value="ACT-like_dom_sf"/>
</dbReference>
<dbReference type="AlphaFoldDB" id="Q2FT24"/>
<gene>
    <name evidence="1" type="ordered locus">Mhun_2795</name>
</gene>
<evidence type="ECO:0000313" key="1">
    <source>
        <dbReference type="EMBL" id="ABD42489.1"/>
    </source>
</evidence>
<dbReference type="InParanoid" id="Q2FT24"/>
<dbReference type="Proteomes" id="UP000001941">
    <property type="component" value="Chromosome"/>
</dbReference>
<dbReference type="KEGG" id="mhu:Mhun_2795"/>
<dbReference type="STRING" id="323259.Mhun_2795"/>
<proteinExistence type="predicted"/>